<dbReference type="GeneID" id="72184227"/>
<reference evidence="2 3" key="1">
    <citation type="submission" date="2022-04" db="EMBL/GenBank/DDBJ databases">
        <title>Diverse halophilic archaea isolated from saline environments.</title>
        <authorList>
            <person name="Cui H.-L."/>
        </authorList>
    </citation>
    <scope>NUCLEOTIDE SEQUENCE [LARGE SCALE GENOMIC DNA]</scope>
    <source>
        <strain evidence="2 3">XZYJT49</strain>
    </source>
</reference>
<feature type="region of interest" description="Disordered" evidence="1">
    <location>
        <begin position="1"/>
        <end position="38"/>
    </location>
</feature>
<dbReference type="Proteomes" id="UP000830729">
    <property type="component" value="Chromosome"/>
</dbReference>
<dbReference type="EMBL" id="CP096659">
    <property type="protein sequence ID" value="UPV75135.1"/>
    <property type="molecule type" value="Genomic_DNA"/>
</dbReference>
<dbReference type="Gene3D" id="3.10.20.30">
    <property type="match status" value="1"/>
</dbReference>
<organism evidence="2 3">
    <name type="scientific">Halorussus limi</name>
    <dbReference type="NCBI Taxonomy" id="2938695"/>
    <lineage>
        <taxon>Archaea</taxon>
        <taxon>Methanobacteriati</taxon>
        <taxon>Methanobacteriota</taxon>
        <taxon>Stenosarchaea group</taxon>
        <taxon>Halobacteria</taxon>
        <taxon>Halobacteriales</taxon>
        <taxon>Haladaptataceae</taxon>
        <taxon>Halorussus</taxon>
    </lineage>
</organism>
<dbReference type="SUPFAM" id="SSF54285">
    <property type="entry name" value="MoaD/ThiS"/>
    <property type="match status" value="1"/>
</dbReference>
<dbReference type="InterPro" id="IPR012675">
    <property type="entry name" value="Beta-grasp_dom_sf"/>
</dbReference>
<dbReference type="InterPro" id="IPR016155">
    <property type="entry name" value="Mopterin_synth/thiamin_S_b"/>
</dbReference>
<proteinExistence type="predicted"/>
<dbReference type="RefSeq" id="WP_248651178.1">
    <property type="nucleotide sequence ID" value="NZ_CP096659.1"/>
</dbReference>
<evidence type="ECO:0000256" key="1">
    <source>
        <dbReference type="SAM" id="MobiDB-lite"/>
    </source>
</evidence>
<keyword evidence="3" id="KW-1185">Reference proteome</keyword>
<protein>
    <submittedName>
        <fullName evidence="2">Pterin cluster protein</fullName>
    </submittedName>
</protein>
<name>A0A8U0HVI9_9EURY</name>
<dbReference type="KEGG" id="halx:M0R89_03470"/>
<sequence>MQSDARTAETTGEGNEPAEQTTDERETTAATPDERETTVEVRCTGHVRTAIGESRLEYTFEGATLRAFLDAFFAEYDVKDLLLAETEDEATTRGWADPPEDLPGTWRKNPEGEQTRTYARVLVDGQFNEHLAGLDTRLRDGDRVGLLYPFIFCC</sequence>
<feature type="compositionally biased region" description="Polar residues" evidence="1">
    <location>
        <begin position="1"/>
        <end position="13"/>
    </location>
</feature>
<evidence type="ECO:0000313" key="2">
    <source>
        <dbReference type="EMBL" id="UPV75135.1"/>
    </source>
</evidence>
<evidence type="ECO:0000313" key="3">
    <source>
        <dbReference type="Proteomes" id="UP000830729"/>
    </source>
</evidence>
<gene>
    <name evidence="2" type="ORF">M0R89_03470</name>
</gene>
<feature type="region of interest" description="Disordered" evidence="1">
    <location>
        <begin position="90"/>
        <end position="111"/>
    </location>
</feature>
<feature type="compositionally biased region" description="Basic and acidic residues" evidence="1">
    <location>
        <begin position="22"/>
        <end position="38"/>
    </location>
</feature>
<accession>A0A8U0HVI9</accession>
<dbReference type="AlphaFoldDB" id="A0A8U0HVI9"/>